<gene>
    <name evidence="2" type="ORF">AO440_003583</name>
</gene>
<dbReference type="GO" id="GO:0000266">
    <property type="term" value="P:mitochondrial fission"/>
    <property type="evidence" value="ECO:0007669"/>
    <property type="project" value="EnsemblFungi"/>
</dbReference>
<name>A0A0W0CTC4_CANGB</name>
<organism evidence="2 3">
    <name type="scientific">Candida glabrata</name>
    <name type="common">Yeast</name>
    <name type="synonym">Torulopsis glabrata</name>
    <dbReference type="NCBI Taxonomy" id="5478"/>
    <lineage>
        <taxon>Eukaryota</taxon>
        <taxon>Fungi</taxon>
        <taxon>Dikarya</taxon>
        <taxon>Ascomycota</taxon>
        <taxon>Saccharomycotina</taxon>
        <taxon>Saccharomycetes</taxon>
        <taxon>Saccharomycetales</taxon>
        <taxon>Saccharomycetaceae</taxon>
        <taxon>Nakaseomyces</taxon>
    </lineage>
</organism>
<accession>A0A0W0CTC4</accession>
<dbReference type="AlphaFoldDB" id="A0A0W0CTC4"/>
<proteinExistence type="predicted"/>
<dbReference type="GO" id="GO:0000001">
    <property type="term" value="P:mitochondrion inheritance"/>
    <property type="evidence" value="ECO:0007669"/>
    <property type="project" value="EnsemblFungi"/>
</dbReference>
<dbReference type="GO" id="GO:0005739">
    <property type="term" value="C:mitochondrion"/>
    <property type="evidence" value="ECO:0007669"/>
    <property type="project" value="EnsemblFungi"/>
</dbReference>
<feature type="compositionally biased region" description="Basic and acidic residues" evidence="1">
    <location>
        <begin position="477"/>
        <end position="490"/>
    </location>
</feature>
<feature type="compositionally biased region" description="Polar residues" evidence="1">
    <location>
        <begin position="404"/>
        <end position="417"/>
    </location>
</feature>
<dbReference type="GO" id="GO:0048312">
    <property type="term" value="P:intracellular distribution of mitochondria"/>
    <property type="evidence" value="ECO:0007669"/>
    <property type="project" value="EnsemblFungi"/>
</dbReference>
<dbReference type="VEuPathDB" id="FungiDB:B1J91_K07876g"/>
<feature type="region of interest" description="Disordered" evidence="1">
    <location>
        <begin position="462"/>
        <end position="502"/>
    </location>
</feature>
<feature type="compositionally biased region" description="Low complexity" evidence="1">
    <location>
        <begin position="491"/>
        <end position="502"/>
    </location>
</feature>
<sequence length="574" mass="65557">MDPIISRFKELDFAVDTSERLKFLDRGDTNNESDEEHDVRESSAGVAMIEEMILNERNNGSVYSHVLNQCESALQTYTDLLKLEMITTKSWYISALYDSVLIRFNLKDNNNLEQTDEFFKDLALKSIKKCDKSAVGLESLYTSISSFRDFIASSTSGLSDMSPLLSNSMTLLFEIWVVTNREIRHFQKVIAGIFMRSKLLLIDYELVKIWNLVRSKDKNDTTNIDKENVKKLETTITSYRAFLKIFIAQLQDAECSNQDNSNQDAFEECLRVFFDIESMYQALNFNWLLKENKHLQDKNKMLDDKMSRSLPTINESKEVHNITAFVDDFLQQPPVLQIPMDSKHTKTASASSSISSTSSYPFSPTSKSYHSLSTTSDDEKSPYPFYFDGNSSDRFTMKNKNYTINDSSSTLHESTMSKVADRESETDTDSDMYLMMEKTNLSKELPKLLNAFSNAKKLEQEIKTAKSTSAPSSSQESIRESQDNSSEKQHSPSPNNLSRSQLLSNSIINKTLLDKKKEDLMHNMDNWVNHNNIKFSTLPTGLGNPLYTQLNNTHTKPHGFKSNFLNNLYGLGHN</sequence>
<dbReference type="VEuPathDB" id="FungiDB:GVI51_K07733"/>
<evidence type="ECO:0000313" key="3">
    <source>
        <dbReference type="Proteomes" id="UP000054886"/>
    </source>
</evidence>
<reference evidence="2 3" key="1">
    <citation type="submission" date="2015-10" db="EMBL/GenBank/DDBJ databases">
        <title>Draft genomes sequences of Candida glabrata isolates 1A, 1B, 2A, 2B, 3A and 3B.</title>
        <authorList>
            <person name="Haavelsrud O.E."/>
            <person name="Gaustad P."/>
        </authorList>
    </citation>
    <scope>NUCLEOTIDE SEQUENCE [LARGE SCALE GENOMIC DNA]</scope>
    <source>
        <strain evidence="2">910700640</strain>
    </source>
</reference>
<protein>
    <submittedName>
        <fullName evidence="2">Mitochondrial distribution and morphology protein 36</fullName>
    </submittedName>
</protein>
<comment type="caution">
    <text evidence="2">The sequence shown here is derived from an EMBL/GenBank/DDBJ whole genome shotgun (WGS) entry which is preliminary data.</text>
</comment>
<evidence type="ECO:0000256" key="1">
    <source>
        <dbReference type="SAM" id="MobiDB-lite"/>
    </source>
</evidence>
<feature type="region of interest" description="Disordered" evidence="1">
    <location>
        <begin position="404"/>
        <end position="429"/>
    </location>
</feature>
<dbReference type="VEuPathDB" id="FungiDB:GWK60_K07689"/>
<evidence type="ECO:0000313" key="2">
    <source>
        <dbReference type="EMBL" id="KTB02654.1"/>
    </source>
</evidence>
<dbReference type="Proteomes" id="UP000054886">
    <property type="component" value="Unassembled WGS sequence"/>
</dbReference>
<dbReference type="VEuPathDB" id="FungiDB:CAGL0K07876g"/>
<dbReference type="EMBL" id="LLZZ01000123">
    <property type="protein sequence ID" value="KTB02654.1"/>
    <property type="molecule type" value="Genomic_DNA"/>
</dbReference>
<feature type="compositionally biased region" description="Low complexity" evidence="1">
    <location>
        <begin position="465"/>
        <end position="474"/>
    </location>
</feature>
<feature type="compositionally biased region" description="Low complexity" evidence="1">
    <location>
        <begin position="347"/>
        <end position="369"/>
    </location>
</feature>
<feature type="region of interest" description="Disordered" evidence="1">
    <location>
        <begin position="341"/>
        <end position="385"/>
    </location>
</feature>